<sequence length="142" mass="15518">MNTATELSRLLGPLRRTVLRATRAAKDLPDLPEAQIELLRALSEAGSLSPSDAARQLQVAPSTISNLTRRMIADRLVQRHTSDADLRTVTLTATAEAIELLNLYDHASTEILSEAISRLPPAEQKALTRALPSLEHLLAELH</sequence>
<dbReference type="PANTHER" id="PTHR33164">
    <property type="entry name" value="TRANSCRIPTIONAL REGULATOR, MARR FAMILY"/>
    <property type="match status" value="1"/>
</dbReference>
<reference evidence="2 3" key="1">
    <citation type="submission" date="2024-10" db="EMBL/GenBank/DDBJ databases">
        <title>The Natural Products Discovery Center: Release of the First 8490 Sequenced Strains for Exploring Actinobacteria Biosynthetic Diversity.</title>
        <authorList>
            <person name="Kalkreuter E."/>
            <person name="Kautsar S.A."/>
            <person name="Yang D."/>
            <person name="Bader C.D."/>
            <person name="Teijaro C.N."/>
            <person name="Fluegel L."/>
            <person name="Davis C.M."/>
            <person name="Simpson J.R."/>
            <person name="Lauterbach L."/>
            <person name="Steele A.D."/>
            <person name="Gui C."/>
            <person name="Meng S."/>
            <person name="Li G."/>
            <person name="Viehrig K."/>
            <person name="Ye F."/>
            <person name="Su P."/>
            <person name="Kiefer A.F."/>
            <person name="Nichols A."/>
            <person name="Cepeda A.J."/>
            <person name="Yan W."/>
            <person name="Fan B."/>
            <person name="Jiang Y."/>
            <person name="Adhikari A."/>
            <person name="Zheng C.-J."/>
            <person name="Schuster L."/>
            <person name="Cowan T.M."/>
            <person name="Smanski M.J."/>
            <person name="Chevrette M.G."/>
            <person name="De Carvalho L.P.S."/>
            <person name="Shen B."/>
        </authorList>
    </citation>
    <scope>NUCLEOTIDE SEQUENCE [LARGE SCALE GENOMIC DNA]</scope>
    <source>
        <strain evidence="2 3">NPDC003040</strain>
    </source>
</reference>
<dbReference type="PROSITE" id="PS50995">
    <property type="entry name" value="HTH_MARR_2"/>
    <property type="match status" value="1"/>
</dbReference>
<proteinExistence type="predicted"/>
<dbReference type="Pfam" id="PF12802">
    <property type="entry name" value="MarR_2"/>
    <property type="match status" value="1"/>
</dbReference>
<dbReference type="InterPro" id="IPR036388">
    <property type="entry name" value="WH-like_DNA-bd_sf"/>
</dbReference>
<keyword evidence="3" id="KW-1185">Reference proteome</keyword>
<dbReference type="Gene3D" id="1.10.10.10">
    <property type="entry name" value="Winged helix-like DNA-binding domain superfamily/Winged helix DNA-binding domain"/>
    <property type="match status" value="1"/>
</dbReference>
<organism evidence="2 3">
    <name type="scientific">Nocardia suismassiliense</name>
    <dbReference type="NCBI Taxonomy" id="2077092"/>
    <lineage>
        <taxon>Bacteria</taxon>
        <taxon>Bacillati</taxon>
        <taxon>Actinomycetota</taxon>
        <taxon>Actinomycetes</taxon>
        <taxon>Mycobacteriales</taxon>
        <taxon>Nocardiaceae</taxon>
        <taxon>Nocardia</taxon>
    </lineage>
</organism>
<gene>
    <name evidence="2" type="ORF">ACFYV7_30330</name>
</gene>
<evidence type="ECO:0000313" key="3">
    <source>
        <dbReference type="Proteomes" id="UP001601948"/>
    </source>
</evidence>
<dbReference type="SUPFAM" id="SSF46785">
    <property type="entry name" value="Winged helix' DNA-binding domain"/>
    <property type="match status" value="1"/>
</dbReference>
<protein>
    <submittedName>
        <fullName evidence="2">MarR family winged helix-turn-helix transcriptional regulator</fullName>
    </submittedName>
</protein>
<dbReference type="EMBL" id="JBIAPI010000009">
    <property type="protein sequence ID" value="MFF3227129.1"/>
    <property type="molecule type" value="Genomic_DNA"/>
</dbReference>
<feature type="domain" description="HTH marR-type" evidence="1">
    <location>
        <begin position="4"/>
        <end position="136"/>
    </location>
</feature>
<dbReference type="PANTHER" id="PTHR33164:SF43">
    <property type="entry name" value="HTH-TYPE TRANSCRIPTIONAL REPRESSOR YETL"/>
    <property type="match status" value="1"/>
</dbReference>
<dbReference type="RefSeq" id="WP_387722938.1">
    <property type="nucleotide sequence ID" value="NZ_JBIAPI010000009.1"/>
</dbReference>
<name>A0ABW6R0T7_9NOCA</name>
<dbReference type="InterPro" id="IPR000835">
    <property type="entry name" value="HTH_MarR-typ"/>
</dbReference>
<dbReference type="Proteomes" id="UP001601948">
    <property type="component" value="Unassembled WGS sequence"/>
</dbReference>
<evidence type="ECO:0000313" key="2">
    <source>
        <dbReference type="EMBL" id="MFF3227129.1"/>
    </source>
</evidence>
<comment type="caution">
    <text evidence="2">The sequence shown here is derived from an EMBL/GenBank/DDBJ whole genome shotgun (WGS) entry which is preliminary data.</text>
</comment>
<evidence type="ECO:0000259" key="1">
    <source>
        <dbReference type="PROSITE" id="PS50995"/>
    </source>
</evidence>
<dbReference type="InterPro" id="IPR036390">
    <property type="entry name" value="WH_DNA-bd_sf"/>
</dbReference>
<dbReference type="InterPro" id="IPR039422">
    <property type="entry name" value="MarR/SlyA-like"/>
</dbReference>
<accession>A0ABW6R0T7</accession>
<dbReference type="SMART" id="SM00347">
    <property type="entry name" value="HTH_MARR"/>
    <property type="match status" value="1"/>
</dbReference>